<organism evidence="5 6">
    <name type="scientific">Sphingobium indicum BiD32</name>
    <dbReference type="NCBI Taxonomy" id="1301087"/>
    <lineage>
        <taxon>Bacteria</taxon>
        <taxon>Pseudomonadati</taxon>
        <taxon>Pseudomonadota</taxon>
        <taxon>Alphaproteobacteria</taxon>
        <taxon>Sphingomonadales</taxon>
        <taxon>Sphingomonadaceae</taxon>
        <taxon>Sphingobium</taxon>
    </lineage>
</organism>
<gene>
    <name evidence="5" type="ORF">EBBID32_24430</name>
</gene>
<evidence type="ECO:0000256" key="3">
    <source>
        <dbReference type="ARBA" id="ARBA00022777"/>
    </source>
</evidence>
<dbReference type="SUPFAM" id="SSF52540">
    <property type="entry name" value="P-loop containing nucleoside triphosphate hydrolases"/>
    <property type="match status" value="1"/>
</dbReference>
<keyword evidence="6" id="KW-1185">Reference proteome</keyword>
<dbReference type="Proteomes" id="UP000013201">
    <property type="component" value="Unassembled WGS sequence"/>
</dbReference>
<dbReference type="RefSeq" id="WP_006957568.1">
    <property type="nucleotide sequence ID" value="NZ_CAVK010000122.1"/>
</dbReference>
<evidence type="ECO:0000313" key="6">
    <source>
        <dbReference type="Proteomes" id="UP000013201"/>
    </source>
</evidence>
<dbReference type="AlphaFoldDB" id="N1MRP2"/>
<accession>N1MRP2</accession>
<keyword evidence="3" id="KW-0418">Kinase</keyword>
<protein>
    <recommendedName>
        <fullName evidence="4">Polyphosphate kinase-2-related domain-containing protein</fullName>
    </recommendedName>
</protein>
<name>N1MRP2_9SPHN</name>
<dbReference type="PANTHER" id="PTHR34383:SF3">
    <property type="entry name" value="POLYPHOSPHATE:AMP PHOSPHOTRANSFERASE"/>
    <property type="match status" value="1"/>
</dbReference>
<sequence>MTIDLATHESAPKYDGDYDAALAALQQRLAKIQVAHILHKRRSVILLEGWDAAGKGGIIKRMSADWDPRYYQVHPIAAPNEVERDHHFLWRFWTRLPASGNIAIFDRSWYGRVLVERVEGFCSKADWKRGYDEINAFEKQQIDAGMNIVKLFVHITQETQDKQLAERLDTPWKRWKTGADDYRNRARRADYLDAMHAMFKNTDTKHAPWHVIDNNHRKGGRIAALTYVADRLEALVPMDFPVADPTVVKLARQAFGYRPGDFA</sequence>
<evidence type="ECO:0000313" key="5">
    <source>
        <dbReference type="EMBL" id="CCW18093.1"/>
    </source>
</evidence>
<evidence type="ECO:0000256" key="2">
    <source>
        <dbReference type="ARBA" id="ARBA00022679"/>
    </source>
</evidence>
<reference evidence="5 6" key="1">
    <citation type="submission" date="2013-03" db="EMBL/GenBank/DDBJ databases">
        <authorList>
            <person name="Le V."/>
        </authorList>
    </citation>
    <scope>NUCLEOTIDE SEQUENCE [LARGE SCALE GENOMIC DNA]</scope>
    <source>
        <strain evidence="5 6">BiD32</strain>
    </source>
</reference>
<dbReference type="InterPro" id="IPR027417">
    <property type="entry name" value="P-loop_NTPase"/>
</dbReference>
<reference evidence="6" key="2">
    <citation type="submission" date="2013-04" db="EMBL/GenBank/DDBJ databases">
        <title>Bisphenol A degrading Sphingobium sp. strain BiD32.</title>
        <authorList>
            <person name="Nielsen J.L."/>
            <person name="Zhou N.A."/>
            <person name="Kjeldal H."/>
        </authorList>
    </citation>
    <scope>NUCLEOTIDE SEQUENCE [LARGE SCALE GENOMIC DNA]</scope>
    <source>
        <strain evidence="6">BiD32</strain>
    </source>
</reference>
<feature type="domain" description="Polyphosphate kinase-2-related" evidence="4">
    <location>
        <begin position="17"/>
        <end position="233"/>
    </location>
</feature>
<dbReference type="GO" id="GO:0008976">
    <property type="term" value="F:polyphosphate kinase activity"/>
    <property type="evidence" value="ECO:0007669"/>
    <property type="project" value="InterPro"/>
</dbReference>
<dbReference type="InterPro" id="IPR022488">
    <property type="entry name" value="PPK2-related"/>
</dbReference>
<dbReference type="PIRSF" id="PIRSF028756">
    <property type="entry name" value="PPK2_prd"/>
    <property type="match status" value="1"/>
</dbReference>
<comment type="caution">
    <text evidence="5">The sequence shown here is derived from an EMBL/GenBank/DDBJ whole genome shotgun (WGS) entry which is preliminary data.</text>
</comment>
<evidence type="ECO:0000259" key="4">
    <source>
        <dbReference type="Pfam" id="PF03976"/>
    </source>
</evidence>
<comment type="similarity">
    <text evidence="1">Belongs to the polyphosphate kinase 2 (PPK2) family. Class I subfamily.</text>
</comment>
<evidence type="ECO:0000256" key="1">
    <source>
        <dbReference type="ARBA" id="ARBA00009924"/>
    </source>
</evidence>
<proteinExistence type="inferred from homology"/>
<dbReference type="EMBL" id="CAVK010000122">
    <property type="protein sequence ID" value="CCW18093.1"/>
    <property type="molecule type" value="Genomic_DNA"/>
</dbReference>
<dbReference type="Gene3D" id="3.40.50.300">
    <property type="entry name" value="P-loop containing nucleotide triphosphate hydrolases"/>
    <property type="match status" value="1"/>
</dbReference>
<dbReference type="Pfam" id="PF03976">
    <property type="entry name" value="PPK2"/>
    <property type="match status" value="1"/>
</dbReference>
<dbReference type="InterPro" id="IPR016898">
    <property type="entry name" value="Polyphosphate_phosphotransfera"/>
</dbReference>
<dbReference type="OrthoDB" id="9775224at2"/>
<dbReference type="PANTHER" id="PTHR34383">
    <property type="entry name" value="POLYPHOSPHATE:AMP PHOSPHOTRANSFERASE-RELATED"/>
    <property type="match status" value="1"/>
</dbReference>
<keyword evidence="2" id="KW-0808">Transferase</keyword>